<dbReference type="EMBL" id="JBHUMY010000003">
    <property type="protein sequence ID" value="MFD2659361.1"/>
    <property type="molecule type" value="Genomic_DNA"/>
</dbReference>
<evidence type="ECO:0000313" key="10">
    <source>
        <dbReference type="Proteomes" id="UP001597493"/>
    </source>
</evidence>
<dbReference type="Pfam" id="PF02518">
    <property type="entry name" value="HATPase_c"/>
    <property type="match status" value="1"/>
</dbReference>
<dbReference type="Gene3D" id="6.10.340.10">
    <property type="match status" value="1"/>
</dbReference>
<dbReference type="InterPro" id="IPR003594">
    <property type="entry name" value="HATPase_dom"/>
</dbReference>
<dbReference type="InterPro" id="IPR003660">
    <property type="entry name" value="HAMP_dom"/>
</dbReference>
<evidence type="ECO:0000256" key="6">
    <source>
        <dbReference type="ARBA" id="ARBA00023136"/>
    </source>
</evidence>
<evidence type="ECO:0000256" key="3">
    <source>
        <dbReference type="ARBA" id="ARBA00022553"/>
    </source>
</evidence>
<accession>A0ABW5QSG2</accession>
<keyword evidence="7" id="KW-0812">Transmembrane</keyword>
<evidence type="ECO:0000256" key="7">
    <source>
        <dbReference type="SAM" id="Phobius"/>
    </source>
</evidence>
<dbReference type="EC" id="2.7.13.3" evidence="9"/>
<evidence type="ECO:0000256" key="5">
    <source>
        <dbReference type="ARBA" id="ARBA00022777"/>
    </source>
</evidence>
<dbReference type="InterPro" id="IPR010559">
    <property type="entry name" value="Sig_transdc_His_kin_internal"/>
</dbReference>
<keyword evidence="7" id="KW-1133">Transmembrane helix</keyword>
<comment type="caution">
    <text evidence="9">The sequence shown here is derived from an EMBL/GenBank/DDBJ whole genome shotgun (WGS) entry which is preliminary data.</text>
</comment>
<dbReference type="PANTHER" id="PTHR34220:SF7">
    <property type="entry name" value="SENSOR HISTIDINE KINASE YPDA"/>
    <property type="match status" value="1"/>
</dbReference>
<organism evidence="9 10">
    <name type="scientific">Paenibacillus thailandensis</name>
    <dbReference type="NCBI Taxonomy" id="393250"/>
    <lineage>
        <taxon>Bacteria</taxon>
        <taxon>Bacillati</taxon>
        <taxon>Bacillota</taxon>
        <taxon>Bacilli</taxon>
        <taxon>Bacillales</taxon>
        <taxon>Paenibacillaceae</taxon>
        <taxon>Paenibacillus</taxon>
    </lineage>
</organism>
<sequence length="602" mass="68636">MPTPTAKQRLLKKINDMRIKNKLIFSFILVVFIPVLIVGVFLTASYRQDVLDQATEQTLNNVEKIKRQTSDIISMPIDISDKLLADTRLTDVVNTQYKTTFEAVKALWDYREFRDYMVLYNEIYNIRFYTTNKTILDNWEFMKTNDAIENAFWYRTAINEEGIHWFYIHDETKGNEQFLSLVRKIVFPQYRTNGVLVVGVNQNELNAMLSKEPFDTMIFDENGYIVASSDNAQVGGNIEALPFASQLTDKQPGTYEFEYEGKPSKIVIEELTPPSSRNSLKIVSVFSIDSIVSEANRVSLFGLGIISVSLLIAVMLIYVFSTMISRRMLTLNKDINKLALGDLNVTSTIEGADEIGLLSRQFNNMVGSIRMLMEEVEESHEQQTKLKLHQKEIKLKMMANQINPHFLFNALESIRMKAHMNGEKEISNIVRMLGRMIRRNLEIGARNIPLKEEIQMIGYYLEIQKFRYGDERLAFNVTMDEEAEKLLIPPLIIQPLVENAVVHGLDNRSEGGFVSVTAVLEDGDLLVEVADNGMGINEARIAEIYRSLNDFEEEDGYRIGLRNVHQRLILTYGETSGLRIASVSGEGTRISFRIAAGGIEHV</sequence>
<name>A0ABW5QSG2_9BACL</name>
<evidence type="ECO:0000256" key="1">
    <source>
        <dbReference type="ARBA" id="ARBA00004651"/>
    </source>
</evidence>
<evidence type="ECO:0000256" key="4">
    <source>
        <dbReference type="ARBA" id="ARBA00022679"/>
    </source>
</evidence>
<keyword evidence="6 7" id="KW-0472">Membrane</keyword>
<reference evidence="10" key="1">
    <citation type="journal article" date="2019" name="Int. J. Syst. Evol. Microbiol.">
        <title>The Global Catalogue of Microorganisms (GCM) 10K type strain sequencing project: providing services to taxonomists for standard genome sequencing and annotation.</title>
        <authorList>
            <consortium name="The Broad Institute Genomics Platform"/>
            <consortium name="The Broad Institute Genome Sequencing Center for Infectious Disease"/>
            <person name="Wu L."/>
            <person name="Ma J."/>
        </authorList>
    </citation>
    <scope>NUCLEOTIDE SEQUENCE [LARGE SCALE GENOMIC DNA]</scope>
    <source>
        <strain evidence="10">TISTR 1827</strain>
    </source>
</reference>
<dbReference type="PROSITE" id="PS50885">
    <property type="entry name" value="HAMP"/>
    <property type="match status" value="1"/>
</dbReference>
<dbReference type="SUPFAM" id="SSF55874">
    <property type="entry name" value="ATPase domain of HSP90 chaperone/DNA topoisomerase II/histidine kinase"/>
    <property type="match status" value="1"/>
</dbReference>
<protein>
    <submittedName>
        <fullName evidence="9">Sensor histidine kinase</fullName>
        <ecNumber evidence="9">2.7.13.3</ecNumber>
    </submittedName>
</protein>
<dbReference type="Pfam" id="PF06580">
    <property type="entry name" value="His_kinase"/>
    <property type="match status" value="1"/>
</dbReference>
<dbReference type="GO" id="GO:0004673">
    <property type="term" value="F:protein histidine kinase activity"/>
    <property type="evidence" value="ECO:0007669"/>
    <property type="project" value="UniProtKB-EC"/>
</dbReference>
<keyword evidence="5 9" id="KW-0418">Kinase</keyword>
<evidence type="ECO:0000313" key="9">
    <source>
        <dbReference type="EMBL" id="MFD2659361.1"/>
    </source>
</evidence>
<proteinExistence type="predicted"/>
<keyword evidence="10" id="KW-1185">Reference proteome</keyword>
<keyword evidence="4 9" id="KW-0808">Transferase</keyword>
<dbReference type="InterPro" id="IPR050640">
    <property type="entry name" value="Bact_2-comp_sensor_kinase"/>
</dbReference>
<dbReference type="PANTHER" id="PTHR34220">
    <property type="entry name" value="SENSOR HISTIDINE KINASE YPDA"/>
    <property type="match status" value="1"/>
</dbReference>
<dbReference type="Proteomes" id="UP001597493">
    <property type="component" value="Unassembled WGS sequence"/>
</dbReference>
<evidence type="ECO:0000256" key="2">
    <source>
        <dbReference type="ARBA" id="ARBA00022475"/>
    </source>
</evidence>
<feature type="domain" description="HAMP" evidence="8">
    <location>
        <begin position="322"/>
        <end position="374"/>
    </location>
</feature>
<dbReference type="SUPFAM" id="SSF158472">
    <property type="entry name" value="HAMP domain-like"/>
    <property type="match status" value="1"/>
</dbReference>
<evidence type="ECO:0000259" key="8">
    <source>
        <dbReference type="PROSITE" id="PS50885"/>
    </source>
</evidence>
<keyword evidence="3" id="KW-0597">Phosphoprotein</keyword>
<dbReference type="RefSeq" id="WP_379270025.1">
    <property type="nucleotide sequence ID" value="NZ_JBHUGT010000037.1"/>
</dbReference>
<gene>
    <name evidence="9" type="ORF">ACFSW5_03675</name>
</gene>
<dbReference type="Gene3D" id="3.30.565.10">
    <property type="entry name" value="Histidine kinase-like ATPase, C-terminal domain"/>
    <property type="match status" value="1"/>
</dbReference>
<dbReference type="CDD" id="cd06225">
    <property type="entry name" value="HAMP"/>
    <property type="match status" value="1"/>
</dbReference>
<dbReference type="Pfam" id="PF00672">
    <property type="entry name" value="HAMP"/>
    <property type="match status" value="1"/>
</dbReference>
<dbReference type="SMART" id="SM00304">
    <property type="entry name" value="HAMP"/>
    <property type="match status" value="1"/>
</dbReference>
<dbReference type="InterPro" id="IPR036890">
    <property type="entry name" value="HATPase_C_sf"/>
</dbReference>
<keyword evidence="2" id="KW-1003">Cell membrane</keyword>
<feature type="transmembrane region" description="Helical" evidence="7">
    <location>
        <begin position="21"/>
        <end position="42"/>
    </location>
</feature>
<feature type="transmembrane region" description="Helical" evidence="7">
    <location>
        <begin position="300"/>
        <end position="320"/>
    </location>
</feature>
<comment type="subcellular location">
    <subcellularLocation>
        <location evidence="1">Cell membrane</location>
        <topology evidence="1">Multi-pass membrane protein</topology>
    </subcellularLocation>
</comment>